<feature type="region of interest" description="Disordered" evidence="2">
    <location>
        <begin position="51"/>
        <end position="70"/>
    </location>
</feature>
<dbReference type="SMART" id="SM00671">
    <property type="entry name" value="SEL1"/>
    <property type="match status" value="5"/>
</dbReference>
<comment type="caution">
    <text evidence="3">The sequence shown here is derived from an EMBL/GenBank/DDBJ whole genome shotgun (WGS) entry which is preliminary data.</text>
</comment>
<dbReference type="OrthoDB" id="2384430at2759"/>
<dbReference type="EMBL" id="JAAAIN010002302">
    <property type="protein sequence ID" value="KAG0294691.1"/>
    <property type="molecule type" value="Genomic_DNA"/>
</dbReference>
<reference evidence="3" key="1">
    <citation type="journal article" date="2020" name="Fungal Divers.">
        <title>Resolving the Mortierellaceae phylogeny through synthesis of multi-gene phylogenetics and phylogenomics.</title>
        <authorList>
            <person name="Vandepol N."/>
            <person name="Liber J."/>
            <person name="Desiro A."/>
            <person name="Na H."/>
            <person name="Kennedy M."/>
            <person name="Barry K."/>
            <person name="Grigoriev I.V."/>
            <person name="Miller A.N."/>
            <person name="O'Donnell K."/>
            <person name="Stajich J.E."/>
            <person name="Bonito G."/>
        </authorList>
    </citation>
    <scope>NUCLEOTIDE SEQUENCE</scope>
    <source>
        <strain evidence="3">NVP60</strain>
    </source>
</reference>
<evidence type="ECO:0000256" key="2">
    <source>
        <dbReference type="SAM" id="MobiDB-lite"/>
    </source>
</evidence>
<dbReference type="InterPro" id="IPR011990">
    <property type="entry name" value="TPR-like_helical_dom_sf"/>
</dbReference>
<dbReference type="PANTHER" id="PTHR11102:SF160">
    <property type="entry name" value="ERAD-ASSOCIATED E3 UBIQUITIN-PROTEIN LIGASE COMPONENT HRD3"/>
    <property type="match status" value="1"/>
</dbReference>
<feature type="compositionally biased region" description="Polar residues" evidence="2">
    <location>
        <begin position="51"/>
        <end position="69"/>
    </location>
</feature>
<gene>
    <name evidence="3" type="ORF">BGZ97_005023</name>
</gene>
<dbReference type="PANTHER" id="PTHR11102">
    <property type="entry name" value="SEL-1-LIKE PROTEIN"/>
    <property type="match status" value="1"/>
</dbReference>
<dbReference type="SUPFAM" id="SSF81901">
    <property type="entry name" value="HCP-like"/>
    <property type="match status" value="1"/>
</dbReference>
<evidence type="ECO:0000313" key="4">
    <source>
        <dbReference type="Proteomes" id="UP000823405"/>
    </source>
</evidence>
<keyword evidence="4" id="KW-1185">Reference proteome</keyword>
<evidence type="ECO:0008006" key="5">
    <source>
        <dbReference type="Google" id="ProtNLM"/>
    </source>
</evidence>
<comment type="similarity">
    <text evidence="1">Belongs to the sel-1 family.</text>
</comment>
<dbReference type="AlphaFoldDB" id="A0A9P6QSG7"/>
<proteinExistence type="inferred from homology"/>
<sequence>MCHSDPTSGKDILLWDDIKAAFDDVLHVRLDPPRIAAVPGTTLDVVVRGQSASQENSNAGNMSNTSVATPTARRNPVYGLENTAMDNYTHIDKPADIAAFTESISRGGSQKALGTNHIGINPTVASTAADSAARKLVNVATATPRRGPHAIILGDQSPHTNNNNNNNNTPEPLQNPSFELQSRSPTNSSSLASDKHIAETMMNAKLGDKDAQVALGKMYEDGIKGMPQNYDAAMGWYMNAADQGNAAALNKVGNMYYHGRGVPPDYALASAFFRKAAEQGDVDGQRNLGHSYQYGHGVPQDYLNAMEWYLKAANHGDGDAIAQLNLAFFYDKGYGVPRDALKAMTWYLKAANQGNPLAQYEVGALYELGTAVPKDQAKAIMWYRRAAQLGYGNAKVALNRLGQE</sequence>
<evidence type="ECO:0000313" key="3">
    <source>
        <dbReference type="EMBL" id="KAG0294691.1"/>
    </source>
</evidence>
<dbReference type="InterPro" id="IPR050767">
    <property type="entry name" value="Sel1_AlgK"/>
</dbReference>
<dbReference type="InterPro" id="IPR006597">
    <property type="entry name" value="Sel1-like"/>
</dbReference>
<organism evidence="3 4">
    <name type="scientific">Linnemannia gamsii</name>
    <dbReference type="NCBI Taxonomy" id="64522"/>
    <lineage>
        <taxon>Eukaryota</taxon>
        <taxon>Fungi</taxon>
        <taxon>Fungi incertae sedis</taxon>
        <taxon>Mucoromycota</taxon>
        <taxon>Mortierellomycotina</taxon>
        <taxon>Mortierellomycetes</taxon>
        <taxon>Mortierellales</taxon>
        <taxon>Mortierellaceae</taxon>
        <taxon>Linnemannia</taxon>
    </lineage>
</organism>
<name>A0A9P6QSG7_9FUNG</name>
<protein>
    <recommendedName>
        <fullName evidence="5">HCP-like protein</fullName>
    </recommendedName>
</protein>
<feature type="compositionally biased region" description="Polar residues" evidence="2">
    <location>
        <begin position="169"/>
        <end position="192"/>
    </location>
</feature>
<dbReference type="Gene3D" id="1.25.40.10">
    <property type="entry name" value="Tetratricopeptide repeat domain"/>
    <property type="match status" value="2"/>
</dbReference>
<dbReference type="Proteomes" id="UP000823405">
    <property type="component" value="Unassembled WGS sequence"/>
</dbReference>
<evidence type="ECO:0000256" key="1">
    <source>
        <dbReference type="ARBA" id="ARBA00038101"/>
    </source>
</evidence>
<feature type="region of interest" description="Disordered" evidence="2">
    <location>
        <begin position="147"/>
        <end position="192"/>
    </location>
</feature>
<dbReference type="Pfam" id="PF08238">
    <property type="entry name" value="Sel1"/>
    <property type="match status" value="5"/>
</dbReference>
<accession>A0A9P6QSG7</accession>